<feature type="transmembrane region" description="Helical" evidence="1">
    <location>
        <begin position="82"/>
        <end position="101"/>
    </location>
</feature>
<keyword evidence="1" id="KW-1133">Transmembrane helix</keyword>
<gene>
    <name evidence="2" type="ORF">GBZ86_11830</name>
</gene>
<proteinExistence type="predicted"/>
<evidence type="ECO:0000313" key="3">
    <source>
        <dbReference type="Proteomes" id="UP000430345"/>
    </source>
</evidence>
<sequence length="116" mass="14120">MKNTFKKLKSKLLSTTKLHLEEDFQDENLDLNDICFYDEDGRLKELIERRHNKIINFCNKMLIWDILICMCFLFFYSLTLNFLFIILIKIILIKIFITFIIKPKETWNFIKEVFNA</sequence>
<reference evidence="2 3" key="1">
    <citation type="submission" date="2019-10" db="EMBL/GenBank/DDBJ databases">
        <title>The Genome Sequence of Clostridium tarantellae Isolated from Fish Brain.</title>
        <authorList>
            <person name="Bano L."/>
            <person name="Kiel M."/>
            <person name="Sales G."/>
            <person name="Doxey A.C."/>
            <person name="Mansfield M.J."/>
            <person name="Schiavone M."/>
            <person name="Rossetto O."/>
            <person name="Pirazzini M."/>
            <person name="Dobrindt U."/>
            <person name="Montecucco C."/>
        </authorList>
    </citation>
    <scope>NUCLEOTIDE SEQUENCE [LARGE SCALE GENOMIC DNA]</scope>
    <source>
        <strain evidence="2 3">DSM 3997</strain>
    </source>
</reference>
<keyword evidence="3" id="KW-1185">Reference proteome</keyword>
<feature type="transmembrane region" description="Helical" evidence="1">
    <location>
        <begin position="57"/>
        <end position="76"/>
    </location>
</feature>
<keyword evidence="1" id="KW-0812">Transmembrane</keyword>
<comment type="caution">
    <text evidence="2">The sequence shown here is derived from an EMBL/GenBank/DDBJ whole genome shotgun (WGS) entry which is preliminary data.</text>
</comment>
<organism evidence="2 3">
    <name type="scientific">Clostridium tarantellae</name>
    <dbReference type="NCBI Taxonomy" id="39493"/>
    <lineage>
        <taxon>Bacteria</taxon>
        <taxon>Bacillati</taxon>
        <taxon>Bacillota</taxon>
        <taxon>Clostridia</taxon>
        <taxon>Eubacteriales</taxon>
        <taxon>Clostridiaceae</taxon>
        <taxon>Clostridium</taxon>
    </lineage>
</organism>
<protein>
    <submittedName>
        <fullName evidence="2">Uncharacterized protein</fullName>
    </submittedName>
</protein>
<name>A0A6I1MNU7_9CLOT</name>
<keyword evidence="1" id="KW-0472">Membrane</keyword>
<dbReference type="EMBL" id="WHJC01000216">
    <property type="protein sequence ID" value="MPQ44443.1"/>
    <property type="molecule type" value="Genomic_DNA"/>
</dbReference>
<dbReference type="AlphaFoldDB" id="A0A6I1MNU7"/>
<evidence type="ECO:0000313" key="2">
    <source>
        <dbReference type="EMBL" id="MPQ44443.1"/>
    </source>
</evidence>
<evidence type="ECO:0000256" key="1">
    <source>
        <dbReference type="SAM" id="Phobius"/>
    </source>
</evidence>
<dbReference type="RefSeq" id="WP_152890916.1">
    <property type="nucleotide sequence ID" value="NZ_WHJC01000216.1"/>
</dbReference>
<accession>A0A6I1MNU7</accession>
<dbReference type="Proteomes" id="UP000430345">
    <property type="component" value="Unassembled WGS sequence"/>
</dbReference>